<keyword evidence="3" id="KW-1185">Reference proteome</keyword>
<dbReference type="Proteomes" id="UP001432322">
    <property type="component" value="Unassembled WGS sequence"/>
</dbReference>
<evidence type="ECO:0000256" key="1">
    <source>
        <dbReference type="SAM" id="MobiDB-lite"/>
    </source>
</evidence>
<sequence length="91" mass="8556">GNLNLAGTAGLGGRKRREAEIKGTDASAGSIASGKDSVSMGGAASNAGSITFNNAGRKRRETVNGNGASAGSIASAQGSISMAGAASGDGS</sequence>
<evidence type="ECO:0000313" key="3">
    <source>
        <dbReference type="Proteomes" id="UP001432322"/>
    </source>
</evidence>
<evidence type="ECO:0008006" key="4">
    <source>
        <dbReference type="Google" id="ProtNLM"/>
    </source>
</evidence>
<proteinExistence type="predicted"/>
<evidence type="ECO:0000313" key="2">
    <source>
        <dbReference type="EMBL" id="GMT25458.1"/>
    </source>
</evidence>
<protein>
    <recommendedName>
        <fullName evidence="4">Period</fullName>
    </recommendedName>
</protein>
<feature type="non-terminal residue" evidence="2">
    <location>
        <position position="91"/>
    </location>
</feature>
<accession>A0AAV5W1J7</accession>
<reference evidence="2" key="1">
    <citation type="submission" date="2023-10" db="EMBL/GenBank/DDBJ databases">
        <title>Genome assembly of Pristionchus species.</title>
        <authorList>
            <person name="Yoshida K."/>
            <person name="Sommer R.J."/>
        </authorList>
    </citation>
    <scope>NUCLEOTIDE SEQUENCE</scope>
    <source>
        <strain evidence="2">RS5133</strain>
    </source>
</reference>
<dbReference type="AlphaFoldDB" id="A0AAV5W1J7"/>
<feature type="region of interest" description="Disordered" evidence="1">
    <location>
        <begin position="1"/>
        <end position="72"/>
    </location>
</feature>
<feature type="non-terminal residue" evidence="2">
    <location>
        <position position="1"/>
    </location>
</feature>
<comment type="caution">
    <text evidence="2">The sequence shown here is derived from an EMBL/GenBank/DDBJ whole genome shotgun (WGS) entry which is preliminary data.</text>
</comment>
<dbReference type="EMBL" id="BTSY01000004">
    <property type="protein sequence ID" value="GMT25458.1"/>
    <property type="molecule type" value="Genomic_DNA"/>
</dbReference>
<organism evidence="2 3">
    <name type="scientific">Pristionchus fissidentatus</name>
    <dbReference type="NCBI Taxonomy" id="1538716"/>
    <lineage>
        <taxon>Eukaryota</taxon>
        <taxon>Metazoa</taxon>
        <taxon>Ecdysozoa</taxon>
        <taxon>Nematoda</taxon>
        <taxon>Chromadorea</taxon>
        <taxon>Rhabditida</taxon>
        <taxon>Rhabditina</taxon>
        <taxon>Diplogasteromorpha</taxon>
        <taxon>Diplogasteroidea</taxon>
        <taxon>Neodiplogasteridae</taxon>
        <taxon>Pristionchus</taxon>
    </lineage>
</organism>
<gene>
    <name evidence="2" type="ORF">PFISCL1PPCAC_16755</name>
</gene>
<name>A0AAV5W1J7_9BILA</name>